<dbReference type="Proteomes" id="UP000288805">
    <property type="component" value="Unassembled WGS sequence"/>
</dbReference>
<comment type="caution">
    <text evidence="1">The sequence shown here is derived from an EMBL/GenBank/DDBJ whole genome shotgun (WGS) entry which is preliminary data.</text>
</comment>
<proteinExistence type="predicted"/>
<accession>A0A438HN79</accession>
<dbReference type="AlphaFoldDB" id="A0A438HN79"/>
<evidence type="ECO:0000313" key="1">
    <source>
        <dbReference type="EMBL" id="RVW85903.1"/>
    </source>
</evidence>
<reference evidence="1 2" key="1">
    <citation type="journal article" date="2018" name="PLoS Genet.">
        <title>Population sequencing reveals clonal diversity and ancestral inbreeding in the grapevine cultivar Chardonnay.</title>
        <authorList>
            <person name="Roach M.J."/>
            <person name="Johnson D.L."/>
            <person name="Bohlmann J."/>
            <person name="van Vuuren H.J."/>
            <person name="Jones S.J."/>
            <person name="Pretorius I.S."/>
            <person name="Schmidt S.A."/>
            <person name="Borneman A.R."/>
        </authorList>
    </citation>
    <scope>NUCLEOTIDE SEQUENCE [LARGE SCALE GENOMIC DNA]</scope>
    <source>
        <strain evidence="2">cv. Chardonnay</strain>
        <tissue evidence="1">Leaf</tissue>
    </source>
</reference>
<dbReference type="EMBL" id="QGNW01000199">
    <property type="protein sequence ID" value="RVW85903.1"/>
    <property type="molecule type" value="Genomic_DNA"/>
</dbReference>
<gene>
    <name evidence="1" type="ORF">CK203_035277</name>
</gene>
<protein>
    <recommendedName>
        <fullName evidence="3">DUF4283 domain-containing protein</fullName>
    </recommendedName>
</protein>
<evidence type="ECO:0000313" key="2">
    <source>
        <dbReference type="Proteomes" id="UP000288805"/>
    </source>
</evidence>
<name>A0A438HN79_VITVI</name>
<sequence>MTPCLYAHGIVPLCQALDILSKSALLLPHFIMHCVLVPPCLSYRSLMEPRCRSMRDQMSARGGCCRFTVDSKLFDPSVEEEGERKFKLERQSNGAGKFLFYSVVIEEVKSFLLIFHKGRGFQGGWSILAEKIRNLGVISSDEFRGVVSPLKERSIQKERLVSGTYAEVIRKVSGVVGDAVWLQLGESEVKSREEQLRKWGKRGGGKILVFGGTLLLLDFKESSYAKRVLARGSRRLKDKVLHLVRWTLEVREVVIVGRAGLEVGESVEGDPRAKLGVGKEGPSWELAGVVMLWPCDRAALVGEKANLCPAEVVEGEDVQGSGVRCMVEVGGVCLVEHHYAKGVFSGVD</sequence>
<organism evidence="1 2">
    <name type="scientific">Vitis vinifera</name>
    <name type="common">Grape</name>
    <dbReference type="NCBI Taxonomy" id="29760"/>
    <lineage>
        <taxon>Eukaryota</taxon>
        <taxon>Viridiplantae</taxon>
        <taxon>Streptophyta</taxon>
        <taxon>Embryophyta</taxon>
        <taxon>Tracheophyta</taxon>
        <taxon>Spermatophyta</taxon>
        <taxon>Magnoliopsida</taxon>
        <taxon>eudicotyledons</taxon>
        <taxon>Gunneridae</taxon>
        <taxon>Pentapetalae</taxon>
        <taxon>rosids</taxon>
        <taxon>Vitales</taxon>
        <taxon>Vitaceae</taxon>
        <taxon>Viteae</taxon>
        <taxon>Vitis</taxon>
    </lineage>
</organism>
<evidence type="ECO:0008006" key="3">
    <source>
        <dbReference type="Google" id="ProtNLM"/>
    </source>
</evidence>